<name>A0A8J3LWC3_9ACTN</name>
<dbReference type="EMBL" id="BONU01000022">
    <property type="protein sequence ID" value="GIG74766.1"/>
    <property type="molecule type" value="Genomic_DNA"/>
</dbReference>
<evidence type="ECO:0000313" key="1">
    <source>
        <dbReference type="EMBL" id="GIG74766.1"/>
    </source>
</evidence>
<comment type="caution">
    <text evidence="1">The sequence shown here is derived from an EMBL/GenBank/DDBJ whole genome shotgun (WGS) entry which is preliminary data.</text>
</comment>
<dbReference type="AlphaFoldDB" id="A0A8J3LWC3"/>
<accession>A0A8J3LWC3</accession>
<protein>
    <submittedName>
        <fullName evidence="1">Uncharacterized protein</fullName>
    </submittedName>
</protein>
<reference evidence="1" key="1">
    <citation type="submission" date="2021-01" db="EMBL/GenBank/DDBJ databases">
        <title>Whole genome shotgun sequence of Planosporangium flavigriseum NBRC 105377.</title>
        <authorList>
            <person name="Komaki H."/>
            <person name="Tamura T."/>
        </authorList>
    </citation>
    <scope>NUCLEOTIDE SEQUENCE</scope>
    <source>
        <strain evidence="1">NBRC 105377</strain>
    </source>
</reference>
<proteinExistence type="predicted"/>
<gene>
    <name evidence="1" type="ORF">Pfl04_31700</name>
</gene>
<keyword evidence="2" id="KW-1185">Reference proteome</keyword>
<sequence>MIWSLVIVLVVGSLLLLAVAAAPLLRRLRELGIAARRLELRVADVQRLMPAVTALQSRAERMQQEVVAVQERATQIRSGH</sequence>
<organism evidence="1 2">
    <name type="scientific">Planosporangium flavigriseum</name>
    <dbReference type="NCBI Taxonomy" id="373681"/>
    <lineage>
        <taxon>Bacteria</taxon>
        <taxon>Bacillati</taxon>
        <taxon>Actinomycetota</taxon>
        <taxon>Actinomycetes</taxon>
        <taxon>Micromonosporales</taxon>
        <taxon>Micromonosporaceae</taxon>
        <taxon>Planosporangium</taxon>
    </lineage>
</organism>
<dbReference type="RefSeq" id="WP_168077332.1">
    <property type="nucleotide sequence ID" value="NZ_BAAAQJ010000007.1"/>
</dbReference>
<dbReference type="Proteomes" id="UP000653674">
    <property type="component" value="Unassembled WGS sequence"/>
</dbReference>
<evidence type="ECO:0000313" key="2">
    <source>
        <dbReference type="Proteomes" id="UP000653674"/>
    </source>
</evidence>